<dbReference type="Pfam" id="PF00175">
    <property type="entry name" value="NAD_binding_1"/>
    <property type="match status" value="1"/>
</dbReference>
<dbReference type="InterPro" id="IPR001433">
    <property type="entry name" value="OxRdtase_FAD/NAD-bd"/>
</dbReference>
<evidence type="ECO:0000313" key="3">
    <source>
        <dbReference type="Proteomes" id="UP000246569"/>
    </source>
</evidence>
<dbReference type="Pfam" id="PF00111">
    <property type="entry name" value="Fer2"/>
    <property type="match status" value="1"/>
</dbReference>
<dbReference type="InterPro" id="IPR017927">
    <property type="entry name" value="FAD-bd_FR_type"/>
</dbReference>
<dbReference type="OrthoDB" id="9806195at2"/>
<evidence type="ECO:0000313" key="2">
    <source>
        <dbReference type="EMBL" id="PWV61017.1"/>
    </source>
</evidence>
<dbReference type="Gene3D" id="3.10.20.30">
    <property type="match status" value="1"/>
</dbReference>
<dbReference type="Gene3D" id="2.40.30.10">
    <property type="entry name" value="Translation factors"/>
    <property type="match status" value="1"/>
</dbReference>
<dbReference type="PANTHER" id="PTHR47354:SF5">
    <property type="entry name" value="PROTEIN RFBI"/>
    <property type="match status" value="1"/>
</dbReference>
<dbReference type="Gene3D" id="3.40.50.80">
    <property type="entry name" value="Nucleotide-binding domain of ferredoxin-NADP reductase (FNR) module"/>
    <property type="match status" value="1"/>
</dbReference>
<dbReference type="PRINTS" id="PR00410">
    <property type="entry name" value="PHEHYDRXLASE"/>
</dbReference>
<dbReference type="EMBL" id="QGTJ01000006">
    <property type="protein sequence ID" value="PWV61017.1"/>
    <property type="molecule type" value="Genomic_DNA"/>
</dbReference>
<dbReference type="InterPro" id="IPR050415">
    <property type="entry name" value="MRET"/>
</dbReference>
<proteinExistence type="predicted"/>
<gene>
    <name evidence="2" type="ORF">C7443_10631</name>
</gene>
<dbReference type="PANTHER" id="PTHR47354">
    <property type="entry name" value="NADH OXIDOREDUCTASE HCR"/>
    <property type="match status" value="1"/>
</dbReference>
<dbReference type="GO" id="GO:0016491">
    <property type="term" value="F:oxidoreductase activity"/>
    <property type="evidence" value="ECO:0007669"/>
    <property type="project" value="InterPro"/>
</dbReference>
<dbReference type="RefSeq" id="WP_110018697.1">
    <property type="nucleotide sequence ID" value="NZ_QGTJ01000006.1"/>
</dbReference>
<feature type="domain" description="FAD-binding FR-type" evidence="1">
    <location>
        <begin position="6"/>
        <end position="107"/>
    </location>
</feature>
<dbReference type="InterPro" id="IPR039261">
    <property type="entry name" value="FNR_nucleotide-bd"/>
</dbReference>
<dbReference type="InterPro" id="IPR017938">
    <property type="entry name" value="Riboflavin_synthase-like_b-brl"/>
</dbReference>
<organism evidence="2 3">
    <name type="scientific">Plasticicumulans acidivorans</name>
    <dbReference type="NCBI Taxonomy" id="886464"/>
    <lineage>
        <taxon>Bacteria</taxon>
        <taxon>Pseudomonadati</taxon>
        <taxon>Pseudomonadota</taxon>
        <taxon>Gammaproteobacteria</taxon>
        <taxon>Candidatus Competibacteraceae</taxon>
        <taxon>Plasticicumulans</taxon>
    </lineage>
</organism>
<dbReference type="SUPFAM" id="SSF52343">
    <property type="entry name" value="Ferredoxin reductase-like, C-terminal NADP-linked domain"/>
    <property type="match status" value="1"/>
</dbReference>
<accession>A0A317MUG9</accession>
<sequence>MSSPATAPFAVEIRHIEALSAQVRRLVLQAQPPARARFAEGQFLSLMLADGSRRSYSYAGACRDDGTFELHVRLHAGGRFSTLLTQGTLRPGSRLEAIGPFGECVWQPATAADAPVLMLATGTGLAPLKALLEAQLPQPGAPLWLYWGGVSEQDLYLHDQLRALARRAPRFHYVPVLSQPSAHWPGERGFVQEIAMRDHRDLRAGTVYACGAPVMVRSALQQLCTHCGLDPARFHADPFEPSEPAPAPSQAAPVRIEVRRADGSRTALALAASGSLMTALRAERLLIGVCGGQQSCGTCRIRLSADQFQRLPAPARSEQRLLRALPASGALDRLACQIALDAALDGLQLTIPGADG</sequence>
<dbReference type="SUPFAM" id="SSF54292">
    <property type="entry name" value="2Fe-2S ferredoxin-like"/>
    <property type="match status" value="1"/>
</dbReference>
<comment type="caution">
    <text evidence="2">The sequence shown here is derived from an EMBL/GenBank/DDBJ whole genome shotgun (WGS) entry which is preliminary data.</text>
</comment>
<dbReference type="GO" id="GO:0051536">
    <property type="term" value="F:iron-sulfur cluster binding"/>
    <property type="evidence" value="ECO:0007669"/>
    <property type="project" value="InterPro"/>
</dbReference>
<dbReference type="InterPro" id="IPR008333">
    <property type="entry name" value="Cbr1-like_FAD-bd_dom"/>
</dbReference>
<name>A0A317MUG9_9GAMM</name>
<dbReference type="InterPro" id="IPR012675">
    <property type="entry name" value="Beta-grasp_dom_sf"/>
</dbReference>
<dbReference type="Proteomes" id="UP000246569">
    <property type="component" value="Unassembled WGS sequence"/>
</dbReference>
<dbReference type="InterPro" id="IPR036010">
    <property type="entry name" value="2Fe-2S_ferredoxin-like_sf"/>
</dbReference>
<dbReference type="PROSITE" id="PS51384">
    <property type="entry name" value="FAD_FR"/>
    <property type="match status" value="1"/>
</dbReference>
<dbReference type="SUPFAM" id="SSF63380">
    <property type="entry name" value="Riboflavin synthase domain-like"/>
    <property type="match status" value="1"/>
</dbReference>
<dbReference type="InterPro" id="IPR001041">
    <property type="entry name" value="2Fe-2S_ferredoxin-type"/>
</dbReference>
<dbReference type="Pfam" id="PF00970">
    <property type="entry name" value="FAD_binding_6"/>
    <property type="match status" value="1"/>
</dbReference>
<evidence type="ECO:0000259" key="1">
    <source>
        <dbReference type="PROSITE" id="PS51384"/>
    </source>
</evidence>
<keyword evidence="3" id="KW-1185">Reference proteome</keyword>
<dbReference type="AlphaFoldDB" id="A0A317MUG9"/>
<reference evidence="2 3" key="1">
    <citation type="submission" date="2018-05" db="EMBL/GenBank/DDBJ databases">
        <title>Genomic Encyclopedia of Type Strains, Phase IV (KMG-IV): sequencing the most valuable type-strain genomes for metagenomic binning, comparative biology and taxonomic classification.</title>
        <authorList>
            <person name="Goeker M."/>
        </authorList>
    </citation>
    <scope>NUCLEOTIDE SEQUENCE [LARGE SCALE GENOMIC DNA]</scope>
    <source>
        <strain evidence="2 3">DSM 23606</strain>
    </source>
</reference>
<protein>
    <submittedName>
        <fullName evidence="2">CDP-4-dehydro-6-deoxyglucose reductase</fullName>
    </submittedName>
</protein>